<dbReference type="GO" id="GO:0004602">
    <property type="term" value="F:glutathione peroxidase activity"/>
    <property type="evidence" value="ECO:0007669"/>
    <property type="project" value="TreeGrafter"/>
</dbReference>
<evidence type="ECO:0000313" key="4">
    <source>
        <dbReference type="EMBL" id="GLK54784.1"/>
    </source>
</evidence>
<dbReference type="Proteomes" id="UP000758856">
    <property type="component" value="Unassembled WGS sequence"/>
</dbReference>
<dbReference type="Gene3D" id="3.40.30.10">
    <property type="entry name" value="Glutaredoxin"/>
    <property type="match status" value="1"/>
</dbReference>
<evidence type="ECO:0000259" key="3">
    <source>
        <dbReference type="Pfam" id="PF01323"/>
    </source>
</evidence>
<evidence type="ECO:0000256" key="2">
    <source>
        <dbReference type="PIRSR" id="PIRSR006386-1"/>
    </source>
</evidence>
<dbReference type="PIRSF" id="PIRSF006386">
    <property type="entry name" value="HCCAis_GSTk"/>
    <property type="match status" value="1"/>
</dbReference>
<reference evidence="4" key="1">
    <citation type="journal article" date="2014" name="Int. J. Syst. Evol. Microbiol.">
        <title>Complete genome sequence of Corynebacterium casei LMG S-19264T (=DSM 44701T), isolated from a smear-ripened cheese.</title>
        <authorList>
            <consortium name="US DOE Joint Genome Institute (JGI-PGF)"/>
            <person name="Walter F."/>
            <person name="Albersmeier A."/>
            <person name="Kalinowski J."/>
            <person name="Ruckert C."/>
        </authorList>
    </citation>
    <scope>NUCLEOTIDE SEQUENCE</scope>
    <source>
        <strain evidence="4">VKM B-1606</strain>
    </source>
</reference>
<dbReference type="RefSeq" id="WP_204950124.1">
    <property type="nucleotide sequence ID" value="NZ_BSFF01000001.1"/>
</dbReference>
<dbReference type="InterPro" id="IPR044087">
    <property type="entry name" value="NahD-like"/>
</dbReference>
<reference evidence="5 6" key="2">
    <citation type="submission" date="2021-01" db="EMBL/GenBank/DDBJ databases">
        <title>Genomic Encyclopedia of Type Strains, Phase IV (KMG-IV): sequencing the most valuable type-strain genomes for metagenomic binning, comparative biology and taxonomic classification.</title>
        <authorList>
            <person name="Goeker M."/>
        </authorList>
    </citation>
    <scope>NUCLEOTIDE SEQUENCE [LARGE SCALE GENOMIC DNA]</scope>
    <source>
        <strain evidence="5 6">DSM 6130</strain>
    </source>
</reference>
<dbReference type="CDD" id="cd03022">
    <property type="entry name" value="DsbA_HCCA_Iso"/>
    <property type="match status" value="1"/>
</dbReference>
<dbReference type="GO" id="GO:0018845">
    <property type="term" value="F:2-hydroxychromene-2-carboxylate isomerase activity"/>
    <property type="evidence" value="ECO:0007669"/>
    <property type="project" value="UniProtKB-UniRule"/>
</dbReference>
<keyword evidence="1 4" id="KW-0413">Isomerase</keyword>
<name>A0A9W6ISJ1_9HYPH</name>
<keyword evidence="6" id="KW-1185">Reference proteome</keyword>
<dbReference type="GO" id="GO:0006749">
    <property type="term" value="P:glutathione metabolic process"/>
    <property type="evidence" value="ECO:0007669"/>
    <property type="project" value="TreeGrafter"/>
</dbReference>
<gene>
    <name evidence="4" type="ORF">GCM10008170_08030</name>
    <name evidence="5" type="ORF">JOD31_001949</name>
</gene>
<dbReference type="SUPFAM" id="SSF52833">
    <property type="entry name" value="Thioredoxin-like"/>
    <property type="match status" value="1"/>
</dbReference>
<dbReference type="InterPro" id="IPR036249">
    <property type="entry name" value="Thioredoxin-like_sf"/>
</dbReference>
<evidence type="ECO:0000313" key="5">
    <source>
        <dbReference type="EMBL" id="MBM7851724.1"/>
    </source>
</evidence>
<dbReference type="AlphaFoldDB" id="A0A9W6ISJ1"/>
<dbReference type="EMBL" id="BSFF01000001">
    <property type="protein sequence ID" value="GLK54784.1"/>
    <property type="molecule type" value="Genomic_DNA"/>
</dbReference>
<proteinExistence type="inferred from homology"/>
<feature type="domain" description="DSBA-like thioredoxin" evidence="3">
    <location>
        <begin position="5"/>
        <end position="197"/>
    </location>
</feature>
<reference evidence="4" key="3">
    <citation type="submission" date="2023-01" db="EMBL/GenBank/DDBJ databases">
        <authorList>
            <person name="Sun Q."/>
            <person name="Evtushenko L."/>
        </authorList>
    </citation>
    <scope>NUCLEOTIDE SEQUENCE</scope>
    <source>
        <strain evidence="4">VKM B-1606</strain>
    </source>
</reference>
<organism evidence="4 7">
    <name type="scientific">Methylopila capsulata</name>
    <dbReference type="NCBI Taxonomy" id="61654"/>
    <lineage>
        <taxon>Bacteria</taxon>
        <taxon>Pseudomonadati</taxon>
        <taxon>Pseudomonadota</taxon>
        <taxon>Alphaproteobacteria</taxon>
        <taxon>Hyphomicrobiales</taxon>
        <taxon>Methylopilaceae</taxon>
        <taxon>Methylopila</taxon>
    </lineage>
</organism>
<dbReference type="InterPro" id="IPR051924">
    <property type="entry name" value="GST_Kappa/NadH"/>
</dbReference>
<dbReference type="PANTHER" id="PTHR42943:SF13">
    <property type="entry name" value="GLUTATHIONE S-TRANSFERASE KAPPA-RELATED"/>
    <property type="match status" value="1"/>
</dbReference>
<dbReference type="Proteomes" id="UP001143400">
    <property type="component" value="Unassembled WGS sequence"/>
</dbReference>
<evidence type="ECO:0000313" key="7">
    <source>
        <dbReference type="Proteomes" id="UP001143400"/>
    </source>
</evidence>
<comment type="caution">
    <text evidence="4">The sequence shown here is derived from an EMBL/GenBank/DDBJ whole genome shotgun (WGS) entry which is preliminary data.</text>
</comment>
<dbReference type="EMBL" id="JAFBCY010000002">
    <property type="protein sequence ID" value="MBM7851724.1"/>
    <property type="molecule type" value="Genomic_DNA"/>
</dbReference>
<accession>A0A9W6ISJ1</accession>
<evidence type="ECO:0000256" key="1">
    <source>
        <dbReference type="PIRNR" id="PIRNR006386"/>
    </source>
</evidence>
<feature type="active site" description="Nucleophile" evidence="2">
    <location>
        <position position="13"/>
    </location>
</feature>
<dbReference type="Pfam" id="PF01323">
    <property type="entry name" value="DSBA"/>
    <property type="match status" value="1"/>
</dbReference>
<dbReference type="GO" id="GO:0004364">
    <property type="term" value="F:glutathione transferase activity"/>
    <property type="evidence" value="ECO:0007669"/>
    <property type="project" value="TreeGrafter"/>
</dbReference>
<comment type="similarity">
    <text evidence="1">Belongs to the GST superfamily. NadH family.</text>
</comment>
<dbReference type="PANTHER" id="PTHR42943">
    <property type="entry name" value="GLUTATHIONE S-TRANSFERASE KAPPA"/>
    <property type="match status" value="1"/>
</dbReference>
<dbReference type="EC" id="5.99.1.4" evidence="1"/>
<protein>
    <recommendedName>
        <fullName evidence="1">2-hydroxychromene-2-carboxylate isomerase</fullName>
        <ecNumber evidence="1">5.99.1.4</ecNumber>
    </recommendedName>
</protein>
<dbReference type="InterPro" id="IPR014440">
    <property type="entry name" value="HCCAis_GSTk"/>
</dbReference>
<dbReference type="GO" id="GO:1901170">
    <property type="term" value="P:naphthalene catabolic process"/>
    <property type="evidence" value="ECO:0007669"/>
    <property type="project" value="InterPro"/>
</dbReference>
<dbReference type="InterPro" id="IPR001853">
    <property type="entry name" value="DSBA-like_thioredoxin_dom"/>
</dbReference>
<sequence>MPRSLDVYLSVLSPWAHLGHAPFLEIAAKHGLTPIWRPVHLPGLFSETGGLPLAQRAIQRQRYRFVELQRWAEARGRPIHLRPKHWPFDATLADAAALALIARDEDPAAYLGAAMRGVWEEERDLASRETIADVLSEQGFDADAVMAEAARPETAAAYAVNRAKATDAGVFGSPAYVLDGEVFWGQDRLDMLDAALASGRAAYAPDF</sequence>
<comment type="catalytic activity">
    <reaction evidence="1">
        <text>2-hydroxychromene-2-carboxylate = (3E)-4-(2-hydroxyphenyl)-2-oxobut-3-enoate</text>
        <dbReference type="Rhea" id="RHEA:27401"/>
        <dbReference type="ChEBI" id="CHEBI:59350"/>
        <dbReference type="ChEBI" id="CHEBI:59353"/>
        <dbReference type="EC" id="5.99.1.4"/>
    </reaction>
</comment>
<evidence type="ECO:0000313" key="6">
    <source>
        <dbReference type="Proteomes" id="UP000758856"/>
    </source>
</evidence>